<dbReference type="GO" id="GO:0016301">
    <property type="term" value="F:kinase activity"/>
    <property type="evidence" value="ECO:0007669"/>
    <property type="project" value="UniProtKB-KW"/>
</dbReference>
<evidence type="ECO:0000256" key="7">
    <source>
        <dbReference type="ARBA" id="ARBA00022840"/>
    </source>
</evidence>
<comment type="catalytic activity">
    <reaction evidence="1">
        <text>ATP + protein L-histidine = ADP + protein N-phospho-L-histidine.</text>
        <dbReference type="EC" id="2.7.13.3"/>
    </reaction>
</comment>
<dbReference type="InterPro" id="IPR003594">
    <property type="entry name" value="HATPase_dom"/>
</dbReference>
<keyword evidence="9" id="KW-0812">Transmembrane</keyword>
<dbReference type="Pfam" id="PF07730">
    <property type="entry name" value="HisKA_3"/>
    <property type="match status" value="1"/>
</dbReference>
<dbReference type="EMBL" id="JBIGHZ010000003">
    <property type="protein sequence ID" value="MFG6448296.1"/>
    <property type="molecule type" value="Genomic_DNA"/>
</dbReference>
<keyword evidence="6 12" id="KW-0418">Kinase</keyword>
<keyword evidence="5" id="KW-0547">Nucleotide-binding</keyword>
<proteinExistence type="predicted"/>
<keyword evidence="9" id="KW-0472">Membrane</keyword>
<evidence type="ECO:0000256" key="8">
    <source>
        <dbReference type="ARBA" id="ARBA00023012"/>
    </source>
</evidence>
<dbReference type="Gene3D" id="1.20.5.1930">
    <property type="match status" value="1"/>
</dbReference>
<keyword evidence="13" id="KW-1185">Reference proteome</keyword>
<dbReference type="RefSeq" id="WP_394460397.1">
    <property type="nucleotide sequence ID" value="NZ_JBIGHZ010000003.1"/>
</dbReference>
<dbReference type="SUPFAM" id="SSF55874">
    <property type="entry name" value="ATPase domain of HSP90 chaperone/DNA topoisomerase II/histidine kinase"/>
    <property type="match status" value="1"/>
</dbReference>
<gene>
    <name evidence="12" type="ORF">ACG0Z6_08560</name>
</gene>
<sequence length="466" mass="51080">MQRVSWVAAGGLLLLLLGAGVGMRMDAQREMEATLALVRLQQALHELQQQGLQPTALAALQKLPLRHMSLELFDAQGQQRLVVGRPAVTLPAWAHALWGRGVQHLDVGVPLPDGQRGVARFSTSPDSELLEAGGNVLGLLLILAGVVLLCTWVMRGVLARTLAPLAQLAHAIEGIERQQPQWLAQLPPMPVAEFELIAQALRQLVQAQEQAQSARRVLAHRLLCLQEDERQRVARDLHDETGQCLTALRVDVHWLQRQPHRSAQVEQVLQDVGAHVSALQTGVRHLLRRLRPQGMSVQGESPPAQTLGRLSQMVEQLLQGWRAAAHPERPQLHFELRAEDGLSTALLEVVLPGELLLGLYRITQEALTNVMRHAQAQQAWVHISHDPKRRQLRWRVVDDGLGLQGGLDAALCRGSGLAGVKERVWVLGGAFSADSGLQGRGLALQAWFALPAHSAAADEVQQGQPR</sequence>
<dbReference type="Proteomes" id="UP001606099">
    <property type="component" value="Unassembled WGS sequence"/>
</dbReference>
<dbReference type="EC" id="2.7.13.3" evidence="2"/>
<dbReference type="PANTHER" id="PTHR24421">
    <property type="entry name" value="NITRATE/NITRITE SENSOR PROTEIN NARX-RELATED"/>
    <property type="match status" value="1"/>
</dbReference>
<comment type="caution">
    <text evidence="12">The sequence shown here is derived from an EMBL/GenBank/DDBJ whole genome shotgun (WGS) entry which is preliminary data.</text>
</comment>
<keyword evidence="9" id="KW-1133">Transmembrane helix</keyword>
<dbReference type="Gene3D" id="3.30.565.10">
    <property type="entry name" value="Histidine kinase-like ATPase, C-terminal domain"/>
    <property type="match status" value="1"/>
</dbReference>
<evidence type="ECO:0000313" key="13">
    <source>
        <dbReference type="Proteomes" id="UP001606099"/>
    </source>
</evidence>
<evidence type="ECO:0000259" key="10">
    <source>
        <dbReference type="Pfam" id="PF02518"/>
    </source>
</evidence>
<keyword evidence="3" id="KW-0597">Phosphoprotein</keyword>
<dbReference type="InterPro" id="IPR050482">
    <property type="entry name" value="Sensor_HK_TwoCompSys"/>
</dbReference>
<evidence type="ECO:0000256" key="1">
    <source>
        <dbReference type="ARBA" id="ARBA00000085"/>
    </source>
</evidence>
<feature type="domain" description="Signal transduction histidine kinase subgroup 3 dimerisation and phosphoacceptor" evidence="11">
    <location>
        <begin position="229"/>
        <end position="293"/>
    </location>
</feature>
<dbReference type="InterPro" id="IPR036890">
    <property type="entry name" value="HATPase_C_sf"/>
</dbReference>
<feature type="transmembrane region" description="Helical" evidence="9">
    <location>
        <begin position="136"/>
        <end position="154"/>
    </location>
</feature>
<evidence type="ECO:0000256" key="9">
    <source>
        <dbReference type="SAM" id="Phobius"/>
    </source>
</evidence>
<evidence type="ECO:0000256" key="5">
    <source>
        <dbReference type="ARBA" id="ARBA00022741"/>
    </source>
</evidence>
<name>A0ABW7FVF3_9BURK</name>
<evidence type="ECO:0000256" key="2">
    <source>
        <dbReference type="ARBA" id="ARBA00012438"/>
    </source>
</evidence>
<keyword evidence="7" id="KW-0067">ATP-binding</keyword>
<reference evidence="12 13" key="1">
    <citation type="submission" date="2024-08" db="EMBL/GenBank/DDBJ databases">
        <authorList>
            <person name="Lu H."/>
        </authorList>
    </citation>
    <scope>NUCLEOTIDE SEQUENCE [LARGE SCALE GENOMIC DNA]</scope>
    <source>
        <strain evidence="12 13">BYS180W</strain>
    </source>
</reference>
<evidence type="ECO:0000313" key="12">
    <source>
        <dbReference type="EMBL" id="MFG6448296.1"/>
    </source>
</evidence>
<evidence type="ECO:0000256" key="4">
    <source>
        <dbReference type="ARBA" id="ARBA00022679"/>
    </source>
</evidence>
<evidence type="ECO:0000259" key="11">
    <source>
        <dbReference type="Pfam" id="PF07730"/>
    </source>
</evidence>
<dbReference type="Pfam" id="PF02518">
    <property type="entry name" value="HATPase_c"/>
    <property type="match status" value="1"/>
</dbReference>
<feature type="domain" description="Histidine kinase/HSP90-like ATPase" evidence="10">
    <location>
        <begin position="358"/>
        <end position="443"/>
    </location>
</feature>
<keyword evidence="8" id="KW-0902">Two-component regulatory system</keyword>
<accession>A0ABW7FVF3</accession>
<evidence type="ECO:0000256" key="3">
    <source>
        <dbReference type="ARBA" id="ARBA00022553"/>
    </source>
</evidence>
<organism evidence="12 13">
    <name type="scientific">Roseateles rivi</name>
    <dbReference type="NCBI Taxonomy" id="3299028"/>
    <lineage>
        <taxon>Bacteria</taxon>
        <taxon>Pseudomonadati</taxon>
        <taxon>Pseudomonadota</taxon>
        <taxon>Betaproteobacteria</taxon>
        <taxon>Burkholderiales</taxon>
        <taxon>Sphaerotilaceae</taxon>
        <taxon>Roseateles</taxon>
    </lineage>
</organism>
<dbReference type="InterPro" id="IPR011712">
    <property type="entry name" value="Sig_transdc_His_kin_sub3_dim/P"/>
</dbReference>
<protein>
    <recommendedName>
        <fullName evidence="2">histidine kinase</fullName>
        <ecNumber evidence="2">2.7.13.3</ecNumber>
    </recommendedName>
</protein>
<keyword evidence="4" id="KW-0808">Transferase</keyword>
<evidence type="ECO:0000256" key="6">
    <source>
        <dbReference type="ARBA" id="ARBA00022777"/>
    </source>
</evidence>
<dbReference type="PANTHER" id="PTHR24421:SF10">
    <property type="entry name" value="NITRATE_NITRITE SENSOR PROTEIN NARQ"/>
    <property type="match status" value="1"/>
</dbReference>
<dbReference type="CDD" id="cd16917">
    <property type="entry name" value="HATPase_UhpB-NarQ-NarX-like"/>
    <property type="match status" value="1"/>
</dbReference>